<keyword evidence="2" id="KW-0378">Hydrolase</keyword>
<dbReference type="Proteomes" id="UP000662904">
    <property type="component" value="Chromosome"/>
</dbReference>
<dbReference type="GO" id="GO:0042781">
    <property type="term" value="F:3'-tRNA processing endoribonuclease activity"/>
    <property type="evidence" value="ECO:0007669"/>
    <property type="project" value="UniProtKB-EC"/>
</dbReference>
<dbReference type="InterPro" id="IPR041712">
    <property type="entry name" value="DHPS-like_MBL-fold"/>
</dbReference>
<dbReference type="SUPFAM" id="SSF56281">
    <property type="entry name" value="Metallo-hydrolase/oxidoreductase"/>
    <property type="match status" value="1"/>
</dbReference>
<dbReference type="InterPro" id="IPR001279">
    <property type="entry name" value="Metallo-B-lactamas"/>
</dbReference>
<evidence type="ECO:0000259" key="1">
    <source>
        <dbReference type="SMART" id="SM00849"/>
    </source>
</evidence>
<dbReference type="Pfam" id="PF00753">
    <property type="entry name" value="Lactamase_B"/>
    <property type="match status" value="1"/>
</dbReference>
<feature type="domain" description="Metallo-beta-lactamase" evidence="1">
    <location>
        <begin position="34"/>
        <end position="264"/>
    </location>
</feature>
<dbReference type="RefSeq" id="WP_206708425.1">
    <property type="nucleotide sequence ID" value="NZ_CP059066.1"/>
</dbReference>
<evidence type="ECO:0000313" key="3">
    <source>
        <dbReference type="Proteomes" id="UP000662904"/>
    </source>
</evidence>
<reference evidence="2" key="1">
    <citation type="submission" date="2020-07" db="EMBL/GenBank/DDBJ databases">
        <title>Koleobacter methoxysyntrophicus gen. nov., sp. nov., a novel anaerobic bacterium isolated from deep subsurface oil field and proposal of Koleobacterales ord. nov. in the phylum Firmicutes.</title>
        <authorList>
            <person name="Sakamoto S."/>
            <person name="Tamaki H."/>
        </authorList>
    </citation>
    <scope>NUCLEOTIDE SEQUENCE</scope>
    <source>
        <strain evidence="2">NRmbB1</strain>
    </source>
</reference>
<dbReference type="InterPro" id="IPR052926">
    <property type="entry name" value="Metallo-beta-lactamase_dom"/>
</dbReference>
<dbReference type="EC" id="3.1.26.11" evidence="2"/>
<accession>A0A8A0RIZ4</accession>
<name>A0A8A0RIZ4_9FIRM</name>
<organism evidence="2 3">
    <name type="scientific">Koleobacter methoxysyntrophicus</name>
    <dbReference type="NCBI Taxonomy" id="2751313"/>
    <lineage>
        <taxon>Bacteria</taxon>
        <taxon>Bacillati</taxon>
        <taxon>Bacillota</taxon>
        <taxon>Clostridia</taxon>
        <taxon>Koleobacterales</taxon>
        <taxon>Koleobacteraceae</taxon>
        <taxon>Koleobacter</taxon>
    </lineage>
</organism>
<dbReference type="InterPro" id="IPR036866">
    <property type="entry name" value="RibonucZ/Hydroxyglut_hydro"/>
</dbReference>
<dbReference type="CDD" id="cd07713">
    <property type="entry name" value="DHPS-like_MBL-fold"/>
    <property type="match status" value="1"/>
</dbReference>
<dbReference type="EMBL" id="CP059066">
    <property type="protein sequence ID" value="QSQ08193.1"/>
    <property type="molecule type" value="Genomic_DNA"/>
</dbReference>
<sequence>MDKVLNNIGEVDGLKITVLMDDYAGYENPYLAQHGLSFFIEVKGERMAKTILLDTGQSAEAVLYNMGLLGISPKSIDMVYISHCHYDHTRGLAGILKEIGRDTPVIAHPGLFRENYRLENSLKNIGIANEKEKILQNGGCPVLVKEPFEIVTGVISTGEVERVTDFEGKGIGTYNLVDGKFVPDEIIDDMSIAVNMREKGLFIITGCSHAGIINIVRHTVNITGIKKVYGIMGGLHLIDASKERISRTIEGLSEFGVEIISAGHCTGLEALARLSEEYGDRFLHFKVGTKIEII</sequence>
<proteinExistence type="predicted"/>
<evidence type="ECO:0000313" key="2">
    <source>
        <dbReference type="EMBL" id="QSQ08193.1"/>
    </source>
</evidence>
<dbReference type="PANTHER" id="PTHR13754:SF18">
    <property type="entry name" value="7,8-DIHYDROPTERIN-6-METHYL-4-(BETA-D-RIBOFURANOSYL)-AMINOBENZENE-5'-PHOSPHATE SYNTHASE"/>
    <property type="match status" value="1"/>
</dbReference>
<dbReference type="PANTHER" id="PTHR13754">
    <property type="entry name" value="METALLO-BETA-LACTAMASE SUPERFAMILY PROTEIN"/>
    <property type="match status" value="1"/>
</dbReference>
<keyword evidence="3" id="KW-1185">Reference proteome</keyword>
<dbReference type="Gene3D" id="3.60.15.10">
    <property type="entry name" value="Ribonuclease Z/Hydroxyacylglutathione hydrolase-like"/>
    <property type="match status" value="1"/>
</dbReference>
<dbReference type="SMART" id="SM00849">
    <property type="entry name" value="Lactamase_B"/>
    <property type="match status" value="1"/>
</dbReference>
<dbReference type="AlphaFoldDB" id="A0A8A0RIZ4"/>
<dbReference type="GO" id="GO:0016740">
    <property type="term" value="F:transferase activity"/>
    <property type="evidence" value="ECO:0007669"/>
    <property type="project" value="TreeGrafter"/>
</dbReference>
<dbReference type="KEGG" id="kme:H0A61_00513"/>
<protein>
    <submittedName>
        <fullName evidence="2">Ribonuclease BN</fullName>
        <ecNumber evidence="2">3.1.26.11</ecNumber>
    </submittedName>
</protein>
<gene>
    <name evidence="2" type="primary">rbn</name>
    <name evidence="2" type="ORF">H0A61_00513</name>
</gene>